<evidence type="ECO:0000256" key="3">
    <source>
        <dbReference type="ARBA" id="ARBA00022475"/>
    </source>
</evidence>
<keyword evidence="6 9" id="KW-1133">Transmembrane helix</keyword>
<comment type="caution">
    <text evidence="9">Lacks conserved residue(s) required for the propagation of feature annotation.</text>
</comment>
<protein>
    <recommendedName>
        <fullName evidence="9">TRAP transporter small permease protein</fullName>
    </recommendedName>
</protein>
<evidence type="ECO:0000256" key="9">
    <source>
        <dbReference type="RuleBase" id="RU369079"/>
    </source>
</evidence>
<evidence type="ECO:0000256" key="8">
    <source>
        <dbReference type="ARBA" id="ARBA00038436"/>
    </source>
</evidence>
<evidence type="ECO:0000256" key="5">
    <source>
        <dbReference type="ARBA" id="ARBA00022692"/>
    </source>
</evidence>
<accession>A0A5C8ZAJ2</accession>
<comment type="subcellular location">
    <subcellularLocation>
        <location evidence="1 9">Cell inner membrane</location>
        <topology evidence="1 9">Multi-pass membrane protein</topology>
    </subcellularLocation>
</comment>
<comment type="caution">
    <text evidence="11">The sequence shown here is derived from an EMBL/GenBank/DDBJ whole genome shotgun (WGS) entry which is preliminary data.</text>
</comment>
<dbReference type="EMBL" id="VKAD01000001">
    <property type="protein sequence ID" value="TXR54972.1"/>
    <property type="molecule type" value="Genomic_DNA"/>
</dbReference>
<dbReference type="PANTHER" id="PTHR35011">
    <property type="entry name" value="2,3-DIKETO-L-GULONATE TRAP TRANSPORTER SMALL PERMEASE PROTEIN YIAM"/>
    <property type="match status" value="1"/>
</dbReference>
<evidence type="ECO:0000313" key="11">
    <source>
        <dbReference type="EMBL" id="TXR54972.1"/>
    </source>
</evidence>
<dbReference type="Pfam" id="PF04290">
    <property type="entry name" value="DctQ"/>
    <property type="match status" value="1"/>
</dbReference>
<name>A0A5C8ZAJ2_9GAMM</name>
<comment type="function">
    <text evidence="9">Part of the tripartite ATP-independent periplasmic (TRAP) transport system.</text>
</comment>
<evidence type="ECO:0000256" key="7">
    <source>
        <dbReference type="ARBA" id="ARBA00023136"/>
    </source>
</evidence>
<proteinExistence type="inferred from homology"/>
<dbReference type="InterPro" id="IPR007387">
    <property type="entry name" value="TRAP_DctQ"/>
</dbReference>
<keyword evidence="7 9" id="KW-0472">Membrane</keyword>
<dbReference type="OrthoDB" id="5567560at2"/>
<reference evidence="11 12" key="1">
    <citation type="submission" date="2019-07" db="EMBL/GenBank/DDBJ databases">
        <title>Reinekea sp. strain SSH23 genome sequencing and assembly.</title>
        <authorList>
            <person name="Kim I."/>
        </authorList>
    </citation>
    <scope>NUCLEOTIDE SEQUENCE [LARGE SCALE GENOMIC DNA]</scope>
    <source>
        <strain evidence="11 12">SSH23</strain>
    </source>
</reference>
<dbReference type="GO" id="GO:0005886">
    <property type="term" value="C:plasma membrane"/>
    <property type="evidence" value="ECO:0007669"/>
    <property type="project" value="UniProtKB-SubCell"/>
</dbReference>
<keyword evidence="12" id="KW-1185">Reference proteome</keyword>
<keyword evidence="2 9" id="KW-0813">Transport</keyword>
<evidence type="ECO:0000313" key="12">
    <source>
        <dbReference type="Proteomes" id="UP000321764"/>
    </source>
</evidence>
<evidence type="ECO:0000256" key="1">
    <source>
        <dbReference type="ARBA" id="ARBA00004429"/>
    </source>
</evidence>
<evidence type="ECO:0000259" key="10">
    <source>
        <dbReference type="Pfam" id="PF04290"/>
    </source>
</evidence>
<feature type="transmembrane region" description="Helical" evidence="9">
    <location>
        <begin position="64"/>
        <end position="85"/>
    </location>
</feature>
<dbReference type="Proteomes" id="UP000321764">
    <property type="component" value="Unassembled WGS sequence"/>
</dbReference>
<comment type="similarity">
    <text evidence="8 9">Belongs to the TRAP transporter small permease family.</text>
</comment>
<dbReference type="InterPro" id="IPR055348">
    <property type="entry name" value="DctQ"/>
</dbReference>
<organism evidence="11 12">
    <name type="scientific">Reinekea thalattae</name>
    <dbReference type="NCBI Taxonomy" id="2593301"/>
    <lineage>
        <taxon>Bacteria</taxon>
        <taxon>Pseudomonadati</taxon>
        <taxon>Pseudomonadota</taxon>
        <taxon>Gammaproteobacteria</taxon>
        <taxon>Oceanospirillales</taxon>
        <taxon>Saccharospirillaceae</taxon>
        <taxon>Reinekea</taxon>
    </lineage>
</organism>
<evidence type="ECO:0000256" key="6">
    <source>
        <dbReference type="ARBA" id="ARBA00022989"/>
    </source>
</evidence>
<feature type="transmembrane region" description="Helical" evidence="9">
    <location>
        <begin position="105"/>
        <end position="127"/>
    </location>
</feature>
<gene>
    <name evidence="11" type="ORF">FME95_05730</name>
</gene>
<dbReference type="PANTHER" id="PTHR35011:SF2">
    <property type="entry name" value="2,3-DIKETO-L-GULONATE TRAP TRANSPORTER SMALL PERMEASE PROTEIN YIAM"/>
    <property type="match status" value="1"/>
</dbReference>
<dbReference type="GO" id="GO:0022857">
    <property type="term" value="F:transmembrane transporter activity"/>
    <property type="evidence" value="ECO:0007669"/>
    <property type="project" value="UniProtKB-UniRule"/>
</dbReference>
<sequence>MILLAVTQILLRNFVGISLFWIDPFNRLLVLWLALLGAMVATREREHISIDLLRHYSDRLWFKTLQRIAYFFSALVCALVAFHSSRFVYDEFVYQTTTFSNLPAWPFQLIMPIGFLVMALRFAHALVGGTKLTHPKTHTNISGNKRTVQ</sequence>
<keyword evidence="3" id="KW-1003">Cell membrane</keyword>
<evidence type="ECO:0000256" key="2">
    <source>
        <dbReference type="ARBA" id="ARBA00022448"/>
    </source>
</evidence>
<feature type="domain" description="Tripartite ATP-independent periplasmic transporters DctQ component" evidence="10">
    <location>
        <begin position="1"/>
        <end position="129"/>
    </location>
</feature>
<dbReference type="AlphaFoldDB" id="A0A5C8ZAJ2"/>
<comment type="subunit">
    <text evidence="9">The complex comprises the extracytoplasmic solute receptor protein and the two transmembrane proteins.</text>
</comment>
<keyword evidence="5 9" id="KW-0812">Transmembrane</keyword>
<keyword evidence="4 9" id="KW-0997">Cell inner membrane</keyword>
<feature type="transmembrane region" description="Helical" evidence="9">
    <location>
        <begin position="26"/>
        <end position="43"/>
    </location>
</feature>
<dbReference type="GO" id="GO:0015740">
    <property type="term" value="P:C4-dicarboxylate transport"/>
    <property type="evidence" value="ECO:0007669"/>
    <property type="project" value="TreeGrafter"/>
</dbReference>
<evidence type="ECO:0000256" key="4">
    <source>
        <dbReference type="ARBA" id="ARBA00022519"/>
    </source>
</evidence>